<accession>A0ACC3SLN1</accession>
<evidence type="ECO:0000313" key="1">
    <source>
        <dbReference type="EMBL" id="KAK8219383.1"/>
    </source>
</evidence>
<gene>
    <name evidence="1" type="ORF">M8818_001118</name>
</gene>
<dbReference type="EMBL" id="JAMKPW020000004">
    <property type="protein sequence ID" value="KAK8219383.1"/>
    <property type="molecule type" value="Genomic_DNA"/>
</dbReference>
<dbReference type="Proteomes" id="UP001320706">
    <property type="component" value="Unassembled WGS sequence"/>
</dbReference>
<comment type="caution">
    <text evidence="1">The sequence shown here is derived from an EMBL/GenBank/DDBJ whole genome shotgun (WGS) entry which is preliminary data.</text>
</comment>
<name>A0ACC3SLN1_9PEZI</name>
<protein>
    <submittedName>
        <fullName evidence="1">Uncharacterized protein</fullName>
    </submittedName>
</protein>
<proteinExistence type="predicted"/>
<keyword evidence="2" id="KW-1185">Reference proteome</keyword>
<organism evidence="1 2">
    <name type="scientific">Zalaria obscura</name>
    <dbReference type="NCBI Taxonomy" id="2024903"/>
    <lineage>
        <taxon>Eukaryota</taxon>
        <taxon>Fungi</taxon>
        <taxon>Dikarya</taxon>
        <taxon>Ascomycota</taxon>
        <taxon>Pezizomycotina</taxon>
        <taxon>Dothideomycetes</taxon>
        <taxon>Dothideomycetidae</taxon>
        <taxon>Dothideales</taxon>
        <taxon>Zalariaceae</taxon>
        <taxon>Zalaria</taxon>
    </lineage>
</organism>
<reference evidence="1" key="1">
    <citation type="submission" date="2024-02" db="EMBL/GenBank/DDBJ databases">
        <title>Metagenome Assembled Genome of Zalaria obscura JY119.</title>
        <authorList>
            <person name="Vighnesh L."/>
            <person name="Jagadeeshwari U."/>
            <person name="Venkata Ramana C."/>
            <person name="Sasikala C."/>
        </authorList>
    </citation>
    <scope>NUCLEOTIDE SEQUENCE</scope>
    <source>
        <strain evidence="1">JY119</strain>
    </source>
</reference>
<sequence>MLSSLLRPRKGRRRIDKSPSSPYSTSPGAVRNRNRNDDHDNEHDSDEDEEQDEYNGADMGYHEEDEEEDDDEENTPLLPIFSAAILDKLPLYNITHSIRIVIIQKCETTLSWEQLRSPQVSQFLVKPIQSQIRTNHFNRATLCALVANCLQFQKEASSSPGNAGVSKTRAMVSELLAIRLLKEFSTRELIDALSYDFDPLQGLSPSGTGGTTTPGQGLSHGRTYGRGARISTVEIAIRAQAKRFLAHPLVVQQLEAIWAGTIVFHSAADNLHRKPQRNSVLYGRRYGTLEEPSPRTLPVDAAVSRKASAHSLSPAVTARRSVTLYDPREASLFKLSRLRVPRYRQLFSTLSFAVMLGLFLAVLVEKSLEITPLEIIFWIWSAGYMLDEVVGFSEQGFGLYIMSVWNAFDLGILMLFFAYYVLRLYGILMPDVRKHHVANMAYDVLASTAVLLFPRAFSVLDHYKYFSQLLIAFRMMAQDLVAVLILILISCSGFFVAFTLSFSDVKTDSNAIAYALFQILMGFTPAAWDRWPTYNILGKTIMAMFLIICHFLIVTILITVLTNSFMDIVRNGNEEHQFLFAVNTISMVKSDALFSYIPPTNLFGWLLAPLRYLIPFRQFVKFNRTIIKVTHFPLLFGIFAYERLFLFNMAYDPTELIERRAVSTMNFRPFAAGKAQEAYSPGHGTRRIREPSVVDATKDRALSEVFRRPFKGSTMRTTGADMEGERQNSTNVVADWMQEMDNEGVASPPMEQPRSVLERLETRRPLYRRSMTSNRLRTLRRDVSTATRSVLSEPDDPHTVGPIRPYRIEEEADISDSTEILARDTDADGDDELPSPDEGEDATVAPSSRPRDTPESELKKDALEVAGDEFADDYFATPTVKTPAQFLASLSTAARARLLDAGPSGSVPASSSVRRPHDRHTSTNTILFAPASGPKPNSASPSELPPSRKGSRPTTAKNSGGTSTPSGLAPLTGRRTPKPQPASKARPIMPPRHVHPTAPNLATLPGFQFSSSARRMRQPSFNAIALDLASDIGDNRYGPDIDVGGISGMPASFSEQLLREREWTREFARRREEERRRSEEEQTGMVGRLIMARMNTLEESFREVLKEVKDLSRAGSALGGSRGTSDIGSGVGGGMKRGKSGLALEALSKLRSTDGSSGPKTPVGKTIGESRSRKSPRKLQRRNTKGKEAVTVDAQSPDVSPQSAKSAGKETEEGQGANDGAEDAGTPKATGQENQQPSRAEE</sequence>
<evidence type="ECO:0000313" key="2">
    <source>
        <dbReference type="Proteomes" id="UP001320706"/>
    </source>
</evidence>